<feature type="domain" description="Solute-binding protein family 3/N-terminal" evidence="3">
    <location>
        <begin position="34"/>
        <end position="260"/>
    </location>
</feature>
<dbReference type="EMBL" id="MDUX01000026">
    <property type="protein sequence ID" value="KAF7599160.1"/>
    <property type="molecule type" value="Genomic_DNA"/>
</dbReference>
<name>A0A272ET53_9RHOO</name>
<evidence type="ECO:0000313" key="5">
    <source>
        <dbReference type="EMBL" id="PAS93268.1"/>
    </source>
</evidence>
<dbReference type="CDD" id="cd13530">
    <property type="entry name" value="PBP2_peptides_like"/>
    <property type="match status" value="1"/>
</dbReference>
<dbReference type="OrthoDB" id="5363083at2"/>
<dbReference type="EMBL" id="NMRN01000020">
    <property type="protein sequence ID" value="PAS93268.1"/>
    <property type="molecule type" value="Genomic_DNA"/>
</dbReference>
<dbReference type="PANTHER" id="PTHR35936">
    <property type="entry name" value="MEMBRANE-BOUND LYTIC MUREIN TRANSGLYCOSYLASE F"/>
    <property type="match status" value="1"/>
</dbReference>
<organism evidence="5 6">
    <name type="scientific">Candidatus Dactylopiibacterium carminicum</name>
    <dbReference type="NCBI Taxonomy" id="857335"/>
    <lineage>
        <taxon>Bacteria</taxon>
        <taxon>Pseudomonadati</taxon>
        <taxon>Pseudomonadota</taxon>
        <taxon>Betaproteobacteria</taxon>
        <taxon>Rhodocyclales</taxon>
        <taxon>Rhodocyclaceae</taxon>
        <taxon>Candidatus Dactylopiibacterium</taxon>
    </lineage>
</organism>
<dbReference type="Proteomes" id="UP000216107">
    <property type="component" value="Unassembled WGS sequence"/>
</dbReference>
<dbReference type="Gene3D" id="3.40.190.10">
    <property type="entry name" value="Periplasmic binding protein-like II"/>
    <property type="match status" value="2"/>
</dbReference>
<keyword evidence="7" id="KW-1185">Reference proteome</keyword>
<evidence type="ECO:0000313" key="6">
    <source>
        <dbReference type="Proteomes" id="UP000216107"/>
    </source>
</evidence>
<evidence type="ECO:0000313" key="4">
    <source>
        <dbReference type="EMBL" id="KAF7599160.1"/>
    </source>
</evidence>
<dbReference type="InterPro" id="IPR001638">
    <property type="entry name" value="Solute-binding_3/MltF_N"/>
</dbReference>
<comment type="caution">
    <text evidence="5">The sequence shown here is derived from an EMBL/GenBank/DDBJ whole genome shotgun (WGS) entry which is preliminary data.</text>
</comment>
<dbReference type="Pfam" id="PF00497">
    <property type="entry name" value="SBP_bac_3"/>
    <property type="match status" value="1"/>
</dbReference>
<feature type="signal peptide" evidence="2">
    <location>
        <begin position="1"/>
        <end position="20"/>
    </location>
</feature>
<proteinExistence type="predicted"/>
<reference evidence="4 7" key="1">
    <citation type="submission" date="2016-08" db="EMBL/GenBank/DDBJ databases">
        <title>Candidatus Dactylopiibacterium carminicum genome sequence.</title>
        <authorList>
            <person name="Ramirez-Puebla S.T."/>
            <person name="Ormeno-Orrillo E."/>
            <person name="Vera-Ponce De Leon A."/>
            <person name="Luis L."/>
            <person name="Sanchez-Flores A."/>
            <person name="Monica R."/>
            <person name="Martinez-Romero E."/>
        </authorList>
    </citation>
    <scope>NUCLEOTIDE SEQUENCE [LARGE SCALE GENOMIC DNA]</scope>
    <source>
        <strain evidence="4">END1</strain>
    </source>
</reference>
<reference evidence="5 6" key="2">
    <citation type="submission" date="2017-07" db="EMBL/GenBank/DDBJ databases">
        <title>Candidatus Dactylopiibacterium carminicum, a nitrogen-fixing symbiont of the cochineal insect Dactylopius coccus and Dactylopius opuntiae (Hemiptera: Coccoidea: Dactylopiidae).</title>
        <authorList>
            <person name="Vera A."/>
        </authorList>
    </citation>
    <scope>NUCLEOTIDE SEQUENCE [LARGE SCALE GENOMIC DNA]</scope>
    <source>
        <strain evidence="5 6">NFDCM</strain>
    </source>
</reference>
<dbReference type="RefSeq" id="WP_095524602.1">
    <property type="nucleotide sequence ID" value="NZ_MDUX01000026.1"/>
</dbReference>
<keyword evidence="1 2" id="KW-0732">Signal</keyword>
<dbReference type="SMART" id="SM00062">
    <property type="entry name" value="PBPb"/>
    <property type="match status" value="1"/>
</dbReference>
<feature type="chain" id="PRO_5012695970" evidence="2">
    <location>
        <begin position="21"/>
        <end position="265"/>
    </location>
</feature>
<dbReference type="AlphaFoldDB" id="A0A272ET53"/>
<evidence type="ECO:0000256" key="1">
    <source>
        <dbReference type="ARBA" id="ARBA00022729"/>
    </source>
</evidence>
<dbReference type="SUPFAM" id="SSF53850">
    <property type="entry name" value="Periplasmic binding protein-like II"/>
    <property type="match status" value="1"/>
</dbReference>
<evidence type="ECO:0000259" key="3">
    <source>
        <dbReference type="SMART" id="SM00062"/>
    </source>
</evidence>
<sequence>MRFLMACLFLTLLWQPPTHAQASDTLSRVLATRTLRICIWPDYHGITYRNPRTQQLSGMDIDLARAFAQDLGPGIGIRFVDSNFVTLIEDLRTECCDIAMFAIGITPARAAQIHFTRPYLRSDIYAITTVANRRIQAWKDIDQPGVVVAVSRGTYHETVMRERIRHARLVVLETPFAREQEVLSGRADVFMTDYPYSQHMLRNADWARLVAPPAPFHLTDYGYAVRSGDERWHARVDRFVSDIQQDGRLRTAAAQHQLTPVAVFD</sequence>
<dbReference type="Proteomes" id="UP000623509">
    <property type="component" value="Unassembled WGS sequence"/>
</dbReference>
<evidence type="ECO:0000313" key="7">
    <source>
        <dbReference type="Proteomes" id="UP000623509"/>
    </source>
</evidence>
<evidence type="ECO:0000256" key="2">
    <source>
        <dbReference type="SAM" id="SignalP"/>
    </source>
</evidence>
<dbReference type="PANTHER" id="PTHR35936:SF17">
    <property type="entry name" value="ARGININE-BINDING EXTRACELLULAR PROTEIN ARTP"/>
    <property type="match status" value="1"/>
</dbReference>
<gene>
    <name evidence="4" type="ORF">BGI27_09255</name>
    <name evidence="5" type="ORF">CGU29_08500</name>
</gene>
<accession>A0A272ET53</accession>
<protein>
    <submittedName>
        <fullName evidence="5">Amino acid ABC transporter substrate-binding protein</fullName>
    </submittedName>
</protein>